<reference evidence="1 2" key="1">
    <citation type="journal article" date="2018" name="Aquat. Microb. Ecol.">
        <title>Gammaproteobacterial methanotrophs dominate.</title>
        <authorList>
            <person name="Rissanen A.J."/>
            <person name="Saarenheimo J."/>
            <person name="Tiirola M."/>
            <person name="Peura S."/>
            <person name="Aalto S.L."/>
            <person name="Karvinen A."/>
            <person name="Nykanen H."/>
        </authorList>
    </citation>
    <scope>NUCLEOTIDE SEQUENCE [LARGE SCALE GENOMIC DNA]</scope>
    <source>
        <strain evidence="1">AMbin10</strain>
    </source>
</reference>
<dbReference type="EMBL" id="QJPH01000187">
    <property type="protein sequence ID" value="PZN83419.1"/>
    <property type="molecule type" value="Genomic_DNA"/>
</dbReference>
<organism evidence="1 2">
    <name type="scientific">Candidatus Methylumidiphilus alinenensis</name>
    <dbReference type="NCBI Taxonomy" id="2202197"/>
    <lineage>
        <taxon>Bacteria</taxon>
        <taxon>Pseudomonadati</taxon>
        <taxon>Pseudomonadota</taxon>
        <taxon>Gammaproteobacteria</taxon>
        <taxon>Methylococcales</taxon>
        <taxon>Candidatus Methylumidiphilus</taxon>
    </lineage>
</organism>
<dbReference type="Proteomes" id="UP000249396">
    <property type="component" value="Unassembled WGS sequence"/>
</dbReference>
<evidence type="ECO:0000313" key="2">
    <source>
        <dbReference type="Proteomes" id="UP000249396"/>
    </source>
</evidence>
<name>A0A2W4RPM1_9GAMM</name>
<sequence length="117" mass="13534">MISKERLDEIFDSLGSNLRLRTPDLCVKILHQVARESEQASLKALGEHDLCAISYEDPKELIWRRQHWADLIYRSDNGGKLLPRLLRMAMVKVNIHTSALVGQAVAYKIDCNWYVRQ</sequence>
<proteinExistence type="predicted"/>
<dbReference type="AlphaFoldDB" id="A0A2W4RPM1"/>
<protein>
    <submittedName>
        <fullName evidence="1">Uncharacterized protein</fullName>
    </submittedName>
</protein>
<evidence type="ECO:0000313" key="1">
    <source>
        <dbReference type="EMBL" id="PZN83419.1"/>
    </source>
</evidence>
<comment type="caution">
    <text evidence="1">The sequence shown here is derived from an EMBL/GenBank/DDBJ whole genome shotgun (WGS) entry which is preliminary data.</text>
</comment>
<gene>
    <name evidence="1" type="ORF">DM484_04420</name>
</gene>
<accession>A0A2W4RPM1</accession>